<dbReference type="EMBL" id="NXIE01000003">
    <property type="protein sequence ID" value="RXK12820.1"/>
    <property type="molecule type" value="Genomic_DNA"/>
</dbReference>
<evidence type="ECO:0000313" key="4">
    <source>
        <dbReference type="Proteomes" id="UP000289718"/>
    </source>
</evidence>
<feature type="domain" description="Helix-hairpin-helix DNA-binding motif class 1" evidence="2">
    <location>
        <begin position="27"/>
        <end position="46"/>
    </location>
</feature>
<evidence type="ECO:0000256" key="1">
    <source>
        <dbReference type="SAM" id="SignalP"/>
    </source>
</evidence>
<proteinExistence type="predicted"/>
<dbReference type="SMART" id="SM00278">
    <property type="entry name" value="HhH1"/>
    <property type="match status" value="2"/>
</dbReference>
<feature type="signal peptide" evidence="1">
    <location>
        <begin position="1"/>
        <end position="17"/>
    </location>
</feature>
<dbReference type="AlphaFoldDB" id="A0A4Q1AYS9"/>
<feature type="domain" description="Helix-hairpin-helix DNA-binding motif class 1" evidence="2">
    <location>
        <begin position="56"/>
        <end position="75"/>
    </location>
</feature>
<gene>
    <name evidence="3" type="ORF">CP965_09615</name>
</gene>
<dbReference type="PANTHER" id="PTHR21180">
    <property type="entry name" value="ENDONUCLEASE/EXONUCLEASE/PHOSPHATASE FAMILY DOMAIN-CONTAINING PROTEIN 1"/>
    <property type="match status" value="1"/>
</dbReference>
<keyword evidence="3" id="KW-0238">DNA-binding</keyword>
<dbReference type="InterPro" id="IPR003583">
    <property type="entry name" value="Hlx-hairpin-Hlx_DNA-bd_motif"/>
</dbReference>
<name>A0A4Q1AYS9_9BACT</name>
<organism evidence="3 4">
    <name type="scientific">Halarcobacter mediterraneus</name>
    <dbReference type="NCBI Taxonomy" id="2023153"/>
    <lineage>
        <taxon>Bacteria</taxon>
        <taxon>Pseudomonadati</taxon>
        <taxon>Campylobacterota</taxon>
        <taxon>Epsilonproteobacteria</taxon>
        <taxon>Campylobacterales</taxon>
        <taxon>Arcobacteraceae</taxon>
        <taxon>Halarcobacter</taxon>
    </lineage>
</organism>
<dbReference type="Proteomes" id="UP000289718">
    <property type="component" value="Unassembled WGS sequence"/>
</dbReference>
<dbReference type="OrthoDB" id="5373215at2"/>
<keyword evidence="1" id="KW-0732">Signal</keyword>
<accession>A0A4Q1AYS9</accession>
<evidence type="ECO:0000313" key="3">
    <source>
        <dbReference type="EMBL" id="RXK12820.1"/>
    </source>
</evidence>
<evidence type="ECO:0000259" key="2">
    <source>
        <dbReference type="SMART" id="SM00278"/>
    </source>
</evidence>
<dbReference type="Pfam" id="PF12836">
    <property type="entry name" value="HHH_3"/>
    <property type="match status" value="1"/>
</dbReference>
<dbReference type="InterPro" id="IPR010994">
    <property type="entry name" value="RuvA_2-like"/>
</dbReference>
<dbReference type="PANTHER" id="PTHR21180:SF32">
    <property type="entry name" value="ENDONUCLEASE_EXONUCLEASE_PHOSPHATASE FAMILY DOMAIN-CONTAINING PROTEIN 1"/>
    <property type="match status" value="1"/>
</dbReference>
<dbReference type="RefSeq" id="WP_129061875.1">
    <property type="nucleotide sequence ID" value="NZ_NXIE01000003.1"/>
</dbReference>
<dbReference type="InterPro" id="IPR051675">
    <property type="entry name" value="Endo/Exo/Phosphatase_dom_1"/>
</dbReference>
<dbReference type="GO" id="GO:0003677">
    <property type="term" value="F:DNA binding"/>
    <property type="evidence" value="ECO:0007669"/>
    <property type="project" value="UniProtKB-KW"/>
</dbReference>
<dbReference type="SUPFAM" id="SSF47781">
    <property type="entry name" value="RuvA domain 2-like"/>
    <property type="match status" value="1"/>
</dbReference>
<dbReference type="GO" id="GO:0015627">
    <property type="term" value="C:type II protein secretion system complex"/>
    <property type="evidence" value="ECO:0007669"/>
    <property type="project" value="TreeGrafter"/>
</dbReference>
<protein>
    <submittedName>
        <fullName evidence="3">DNA-binding protein</fullName>
    </submittedName>
</protein>
<keyword evidence="4" id="KW-1185">Reference proteome</keyword>
<sequence length="83" mass="9299">MKKILLGLMLSCAFLFAAIDLNTATKAELMNIKGVGEKKAQMIIDYRKKQKINKPEELMTLKGFGKVLISNIKNNLEVKSKSN</sequence>
<dbReference type="GO" id="GO:0015628">
    <property type="term" value="P:protein secretion by the type II secretion system"/>
    <property type="evidence" value="ECO:0007669"/>
    <property type="project" value="TreeGrafter"/>
</dbReference>
<reference evidence="3 4" key="1">
    <citation type="submission" date="2017-09" db="EMBL/GenBank/DDBJ databases">
        <title>Genomics of the genus Arcobacter.</title>
        <authorList>
            <person name="Perez-Cataluna A."/>
            <person name="Figueras M.J."/>
            <person name="Salas-Masso N."/>
        </authorList>
    </citation>
    <scope>NUCLEOTIDE SEQUENCE [LARGE SCALE GENOMIC DNA]</scope>
    <source>
        <strain evidence="3 4">F156-34</strain>
    </source>
</reference>
<dbReference type="GO" id="GO:0006281">
    <property type="term" value="P:DNA repair"/>
    <property type="evidence" value="ECO:0007669"/>
    <property type="project" value="InterPro"/>
</dbReference>
<comment type="caution">
    <text evidence="3">The sequence shown here is derived from an EMBL/GenBank/DDBJ whole genome shotgun (WGS) entry which is preliminary data.</text>
</comment>
<feature type="chain" id="PRO_5020802396" evidence="1">
    <location>
        <begin position="18"/>
        <end position="83"/>
    </location>
</feature>
<dbReference type="Gene3D" id="1.10.150.320">
    <property type="entry name" value="Photosystem II 12 kDa extrinsic protein"/>
    <property type="match status" value="1"/>
</dbReference>